<name>A0A7H0LHV8_9SPHN</name>
<dbReference type="EMBL" id="CP061038">
    <property type="protein sequence ID" value="QNQ09261.1"/>
    <property type="molecule type" value="Genomic_DNA"/>
</dbReference>
<reference evidence="1 2" key="1">
    <citation type="submission" date="2020-09" db="EMBL/GenBank/DDBJ databases">
        <title>Sphingomonas sp., a new species isolated from pork steak.</title>
        <authorList>
            <person name="Heidler von Heilborn D."/>
        </authorList>
    </citation>
    <scope>NUCLEOTIDE SEQUENCE [LARGE SCALE GENOMIC DNA]</scope>
    <source>
        <strain evidence="2">S8-3T</strain>
    </source>
</reference>
<accession>A0A7H0LHV8</accession>
<dbReference type="Proteomes" id="UP000516148">
    <property type="component" value="Chromosome"/>
</dbReference>
<evidence type="ECO:0000313" key="2">
    <source>
        <dbReference type="Proteomes" id="UP000516148"/>
    </source>
</evidence>
<organism evidence="1 2">
    <name type="scientific">Sphingomonas alpina</name>
    <dbReference type="NCBI Taxonomy" id="653931"/>
    <lineage>
        <taxon>Bacteria</taxon>
        <taxon>Pseudomonadati</taxon>
        <taxon>Pseudomonadota</taxon>
        <taxon>Alphaproteobacteria</taxon>
        <taxon>Sphingomonadales</taxon>
        <taxon>Sphingomonadaceae</taxon>
        <taxon>Sphingomonas</taxon>
    </lineage>
</organism>
<evidence type="ECO:0000313" key="1">
    <source>
        <dbReference type="EMBL" id="QNQ09261.1"/>
    </source>
</evidence>
<keyword evidence="2" id="KW-1185">Reference proteome</keyword>
<sequence length="106" mass="11328">MLALKRAWAWRIGSADLRRGNGGFPPFPRPLLVVVARPVVARTRYVLAIMGENGRRRLIANLTTLTRNALGQLAGPRSAATAGGGCPPFRPARSLPMPLAFGGVEI</sequence>
<dbReference type="AlphaFoldDB" id="A0A7H0LHV8"/>
<gene>
    <name evidence="1" type="ORF">H3Z74_21745</name>
</gene>
<dbReference type="RefSeq" id="WP_187761578.1">
    <property type="nucleotide sequence ID" value="NZ_CP061038.1"/>
</dbReference>
<dbReference type="KEGG" id="spap:H3Z74_21745"/>
<proteinExistence type="predicted"/>
<protein>
    <submittedName>
        <fullName evidence="1">Uncharacterized protein</fullName>
    </submittedName>
</protein>